<sequence>MNVIRRIRNYVVDVAAELRKVTWVKRKELLTTTVVVIAFSAVLAAFIGFWDFVFSHLLGLILR</sequence>
<dbReference type="EMBL" id="DSUT01000026">
    <property type="protein sequence ID" value="HGK27621.1"/>
    <property type="molecule type" value="Genomic_DNA"/>
</dbReference>
<evidence type="ECO:0000313" key="10">
    <source>
        <dbReference type="EMBL" id="HGK27621.1"/>
    </source>
</evidence>
<keyword evidence="6 9" id="KW-1133">Transmembrane helix</keyword>
<dbReference type="GO" id="GO:0008320">
    <property type="term" value="F:protein transmembrane transporter activity"/>
    <property type="evidence" value="ECO:0007669"/>
    <property type="project" value="UniProtKB-UniRule"/>
</dbReference>
<evidence type="ECO:0000256" key="2">
    <source>
        <dbReference type="ARBA" id="ARBA00022448"/>
    </source>
</evidence>
<dbReference type="InterPro" id="IPR005807">
    <property type="entry name" value="SecE_bac"/>
</dbReference>
<dbReference type="HAMAP" id="MF_00422">
    <property type="entry name" value="SecE"/>
    <property type="match status" value="1"/>
</dbReference>
<accession>A0A7C4GEK7</accession>
<reference evidence="10" key="1">
    <citation type="journal article" date="2020" name="mSystems">
        <title>Genome- and Community-Level Interaction Insights into Carbon Utilization and Element Cycling Functions of Hydrothermarchaeota in Hydrothermal Sediment.</title>
        <authorList>
            <person name="Zhou Z."/>
            <person name="Liu Y."/>
            <person name="Xu W."/>
            <person name="Pan J."/>
            <person name="Luo Z.H."/>
            <person name="Li M."/>
        </authorList>
    </citation>
    <scope>NUCLEOTIDE SEQUENCE [LARGE SCALE GENOMIC DNA]</scope>
    <source>
        <strain evidence="10">SpSt-488</strain>
    </source>
</reference>
<dbReference type="AlphaFoldDB" id="A0A7C4GEK7"/>
<dbReference type="InterPro" id="IPR001901">
    <property type="entry name" value="Translocase_SecE/Sec61-g"/>
</dbReference>
<evidence type="ECO:0000256" key="6">
    <source>
        <dbReference type="ARBA" id="ARBA00022989"/>
    </source>
</evidence>
<dbReference type="PANTHER" id="PTHR33910">
    <property type="entry name" value="PROTEIN TRANSLOCASE SUBUNIT SECE"/>
    <property type="match status" value="1"/>
</dbReference>
<dbReference type="InterPro" id="IPR038379">
    <property type="entry name" value="SecE_sf"/>
</dbReference>
<proteinExistence type="inferred from homology"/>
<keyword evidence="5 9" id="KW-0653">Protein transport</keyword>
<dbReference type="Pfam" id="PF00584">
    <property type="entry name" value="SecE"/>
    <property type="match status" value="1"/>
</dbReference>
<dbReference type="Gene3D" id="1.20.5.1030">
    <property type="entry name" value="Preprotein translocase secy subunit"/>
    <property type="match status" value="1"/>
</dbReference>
<evidence type="ECO:0000256" key="7">
    <source>
        <dbReference type="ARBA" id="ARBA00023010"/>
    </source>
</evidence>
<comment type="function">
    <text evidence="9">Essential subunit of the Sec protein translocation channel SecYEG. Clamps together the 2 halves of SecY. May contact the channel plug during translocation.</text>
</comment>
<dbReference type="NCBIfam" id="TIGR00964">
    <property type="entry name" value="secE_bact"/>
    <property type="match status" value="1"/>
</dbReference>
<dbReference type="GO" id="GO:0009306">
    <property type="term" value="P:protein secretion"/>
    <property type="evidence" value="ECO:0007669"/>
    <property type="project" value="UniProtKB-UniRule"/>
</dbReference>
<comment type="subunit">
    <text evidence="9">Component of the Sec protein translocase complex. Heterotrimer consisting of SecY, SecE and SecG subunits. The heterotrimers can form oligomers, although 1 heterotrimer is thought to be able to translocate proteins. Interacts with the ribosome. Interacts with SecDF, and other proteins may be involved. Interacts with SecA.</text>
</comment>
<dbReference type="GO" id="GO:0006605">
    <property type="term" value="P:protein targeting"/>
    <property type="evidence" value="ECO:0007669"/>
    <property type="project" value="UniProtKB-UniRule"/>
</dbReference>
<evidence type="ECO:0000256" key="4">
    <source>
        <dbReference type="ARBA" id="ARBA00022692"/>
    </source>
</evidence>
<dbReference type="GO" id="GO:0065002">
    <property type="term" value="P:intracellular protein transmembrane transport"/>
    <property type="evidence" value="ECO:0007669"/>
    <property type="project" value="UniProtKB-UniRule"/>
</dbReference>
<evidence type="ECO:0000256" key="5">
    <source>
        <dbReference type="ARBA" id="ARBA00022927"/>
    </source>
</evidence>
<keyword evidence="2 9" id="KW-0813">Transport</keyword>
<keyword evidence="3 9" id="KW-1003">Cell membrane</keyword>
<comment type="caution">
    <text evidence="10">The sequence shown here is derived from an EMBL/GenBank/DDBJ whole genome shotgun (WGS) entry which is preliminary data.</text>
</comment>
<protein>
    <recommendedName>
        <fullName evidence="9">Protein translocase subunit SecE</fullName>
    </recommendedName>
</protein>
<evidence type="ECO:0000256" key="9">
    <source>
        <dbReference type="HAMAP-Rule" id="MF_00422"/>
    </source>
</evidence>
<comment type="subcellular location">
    <subcellularLocation>
        <location evidence="9">Cell membrane</location>
        <topology evidence="9">Single-pass membrane protein</topology>
    </subcellularLocation>
    <subcellularLocation>
        <location evidence="1">Membrane</location>
    </subcellularLocation>
</comment>
<dbReference type="GO" id="GO:0043952">
    <property type="term" value="P:protein transport by the Sec complex"/>
    <property type="evidence" value="ECO:0007669"/>
    <property type="project" value="UniProtKB-UniRule"/>
</dbReference>
<organism evidence="10">
    <name type="scientific">candidate division WOR-3 bacterium</name>
    <dbReference type="NCBI Taxonomy" id="2052148"/>
    <lineage>
        <taxon>Bacteria</taxon>
        <taxon>Bacteria division WOR-3</taxon>
    </lineage>
</organism>
<evidence type="ECO:0000256" key="3">
    <source>
        <dbReference type="ARBA" id="ARBA00022475"/>
    </source>
</evidence>
<dbReference type="GO" id="GO:0005886">
    <property type="term" value="C:plasma membrane"/>
    <property type="evidence" value="ECO:0007669"/>
    <property type="project" value="UniProtKB-SubCell"/>
</dbReference>
<evidence type="ECO:0000256" key="8">
    <source>
        <dbReference type="ARBA" id="ARBA00023136"/>
    </source>
</evidence>
<dbReference type="PANTHER" id="PTHR33910:SF1">
    <property type="entry name" value="PROTEIN TRANSLOCASE SUBUNIT SECE"/>
    <property type="match status" value="1"/>
</dbReference>
<name>A0A7C4GEK7_UNCW3</name>
<gene>
    <name evidence="9 10" type="primary">secE</name>
    <name evidence="10" type="ORF">ENS41_01550</name>
</gene>
<keyword evidence="8 9" id="KW-0472">Membrane</keyword>
<comment type="similarity">
    <text evidence="9">Belongs to the SecE/SEC61-gamma family.</text>
</comment>
<keyword evidence="4 9" id="KW-0812">Transmembrane</keyword>
<evidence type="ECO:0000256" key="1">
    <source>
        <dbReference type="ARBA" id="ARBA00004370"/>
    </source>
</evidence>
<keyword evidence="7 9" id="KW-0811">Translocation</keyword>
<feature type="transmembrane region" description="Helical" evidence="9">
    <location>
        <begin position="29"/>
        <end position="50"/>
    </location>
</feature>